<evidence type="ECO:0000313" key="1">
    <source>
        <dbReference type="EMBL" id="KAK0166683.1"/>
    </source>
</evidence>
<protein>
    <submittedName>
        <fullName evidence="1">Uncharacterized protein</fullName>
    </submittedName>
</protein>
<sequence>MEDTGIRKLTDGISNSLSCRRKLARVGPLTITLEIVFDRITESTRYSIWPVNNSPTDVKASYSVEEPV</sequence>
<name>A0AA39FBU7_MICHY</name>
<dbReference type="Proteomes" id="UP001168972">
    <property type="component" value="Unassembled WGS sequence"/>
</dbReference>
<keyword evidence="2" id="KW-1185">Reference proteome</keyword>
<gene>
    <name evidence="1" type="ORF">PV327_004175</name>
</gene>
<dbReference type="AlphaFoldDB" id="A0AA39FBU7"/>
<reference evidence="1" key="1">
    <citation type="journal article" date="2023" name="bioRxiv">
        <title>Scaffold-level genome assemblies of two parasitoid biocontrol wasps reveal the parthenogenesis mechanism and an associated novel virus.</title>
        <authorList>
            <person name="Inwood S."/>
            <person name="Skelly J."/>
            <person name="Guhlin J."/>
            <person name="Harrop T."/>
            <person name="Goldson S."/>
            <person name="Dearden P."/>
        </authorList>
    </citation>
    <scope>NUCLEOTIDE SEQUENCE</scope>
    <source>
        <strain evidence="1">Lincoln</strain>
        <tissue evidence="1">Whole body</tissue>
    </source>
</reference>
<comment type="caution">
    <text evidence="1">The sequence shown here is derived from an EMBL/GenBank/DDBJ whole genome shotgun (WGS) entry which is preliminary data.</text>
</comment>
<dbReference type="EMBL" id="JAQQBR010001832">
    <property type="protein sequence ID" value="KAK0166683.1"/>
    <property type="molecule type" value="Genomic_DNA"/>
</dbReference>
<proteinExistence type="predicted"/>
<organism evidence="1 2">
    <name type="scientific">Microctonus hyperodae</name>
    <name type="common">Parasitoid wasp</name>
    <dbReference type="NCBI Taxonomy" id="165561"/>
    <lineage>
        <taxon>Eukaryota</taxon>
        <taxon>Metazoa</taxon>
        <taxon>Ecdysozoa</taxon>
        <taxon>Arthropoda</taxon>
        <taxon>Hexapoda</taxon>
        <taxon>Insecta</taxon>
        <taxon>Pterygota</taxon>
        <taxon>Neoptera</taxon>
        <taxon>Endopterygota</taxon>
        <taxon>Hymenoptera</taxon>
        <taxon>Apocrita</taxon>
        <taxon>Ichneumonoidea</taxon>
        <taxon>Braconidae</taxon>
        <taxon>Euphorinae</taxon>
        <taxon>Microctonus</taxon>
    </lineage>
</organism>
<reference evidence="1" key="2">
    <citation type="submission" date="2023-03" db="EMBL/GenBank/DDBJ databases">
        <authorList>
            <person name="Inwood S.N."/>
            <person name="Skelly J.G."/>
            <person name="Guhlin J."/>
            <person name="Harrop T.W.R."/>
            <person name="Goldson S.G."/>
            <person name="Dearden P.K."/>
        </authorList>
    </citation>
    <scope>NUCLEOTIDE SEQUENCE</scope>
    <source>
        <strain evidence="1">Lincoln</strain>
        <tissue evidence="1">Whole body</tissue>
    </source>
</reference>
<evidence type="ECO:0000313" key="2">
    <source>
        <dbReference type="Proteomes" id="UP001168972"/>
    </source>
</evidence>
<accession>A0AA39FBU7</accession>